<accession>A0A2P2IZK9</accession>
<dbReference type="AlphaFoldDB" id="A0A2P2IZK9"/>
<dbReference type="EMBL" id="GGEC01006185">
    <property type="protein sequence ID" value="MBW86668.1"/>
    <property type="molecule type" value="Transcribed_RNA"/>
</dbReference>
<protein>
    <submittedName>
        <fullName evidence="1">Uncharacterized protein</fullName>
    </submittedName>
</protein>
<dbReference type="PROSITE" id="PS51257">
    <property type="entry name" value="PROKAR_LIPOPROTEIN"/>
    <property type="match status" value="1"/>
</dbReference>
<evidence type="ECO:0000313" key="1">
    <source>
        <dbReference type="EMBL" id="MBW86668.1"/>
    </source>
</evidence>
<organism evidence="1">
    <name type="scientific">Rhizophora mucronata</name>
    <name type="common">Asiatic mangrove</name>
    <dbReference type="NCBI Taxonomy" id="61149"/>
    <lineage>
        <taxon>Eukaryota</taxon>
        <taxon>Viridiplantae</taxon>
        <taxon>Streptophyta</taxon>
        <taxon>Embryophyta</taxon>
        <taxon>Tracheophyta</taxon>
        <taxon>Spermatophyta</taxon>
        <taxon>Magnoliopsida</taxon>
        <taxon>eudicotyledons</taxon>
        <taxon>Gunneridae</taxon>
        <taxon>Pentapetalae</taxon>
        <taxon>rosids</taxon>
        <taxon>fabids</taxon>
        <taxon>Malpighiales</taxon>
        <taxon>Rhizophoraceae</taxon>
        <taxon>Rhizophora</taxon>
    </lineage>
</organism>
<sequence length="57" mass="6380">MRYKIDDLIPTTGILLWQPHAWSSHVAFGCLIWVGSMPTDLAVAMSTILLNPAHLYI</sequence>
<proteinExistence type="predicted"/>
<reference evidence="1" key="1">
    <citation type="submission" date="2018-02" db="EMBL/GenBank/DDBJ databases">
        <title>Rhizophora mucronata_Transcriptome.</title>
        <authorList>
            <person name="Meera S.P."/>
            <person name="Sreeshan A."/>
            <person name="Augustine A."/>
        </authorList>
    </citation>
    <scope>NUCLEOTIDE SEQUENCE</scope>
    <source>
        <tissue evidence="1">Leaf</tissue>
    </source>
</reference>
<name>A0A2P2IZK9_RHIMU</name>